<feature type="non-terminal residue" evidence="1">
    <location>
        <position position="1"/>
    </location>
</feature>
<protein>
    <submittedName>
        <fullName evidence="1">12223_t:CDS:1</fullName>
    </submittedName>
</protein>
<feature type="non-terminal residue" evidence="1">
    <location>
        <position position="113"/>
    </location>
</feature>
<name>A0A9N9PCB3_9GLOM</name>
<dbReference type="InterPro" id="IPR039024">
    <property type="entry name" value="RTC4"/>
</dbReference>
<comment type="caution">
    <text evidence="1">The sequence shown here is derived from an EMBL/GenBank/DDBJ whole genome shotgun (WGS) entry which is preliminary data.</text>
</comment>
<sequence length="113" mass="13164">LNLEENQNNEKCLYCDEIFSNPLPLKVLKYLHDIKTGEVSANTAVEQIEFCRIHHGEKEIIPYGIKKKYPLDIDFINLPNRILNMKSEILKVIRGQKYSEYCVNAIKKIQEIG</sequence>
<dbReference type="Proteomes" id="UP000789405">
    <property type="component" value="Unassembled WGS sequence"/>
</dbReference>
<dbReference type="PANTHER" id="PTHR41391:SF1">
    <property type="entry name" value="RESTRICTION OF TELOMERE CAPPING PROTEIN 4"/>
    <property type="match status" value="1"/>
</dbReference>
<dbReference type="OrthoDB" id="128308at2759"/>
<dbReference type="PANTHER" id="PTHR41391">
    <property type="entry name" value="RESTRICTION OF TELOMERE CAPPING PROTEIN 4"/>
    <property type="match status" value="1"/>
</dbReference>
<dbReference type="AlphaFoldDB" id="A0A9N9PCB3"/>
<gene>
    <name evidence="1" type="ORF">DERYTH_LOCUS28465</name>
</gene>
<organism evidence="1 2">
    <name type="scientific">Dentiscutata erythropus</name>
    <dbReference type="NCBI Taxonomy" id="1348616"/>
    <lineage>
        <taxon>Eukaryota</taxon>
        <taxon>Fungi</taxon>
        <taxon>Fungi incertae sedis</taxon>
        <taxon>Mucoromycota</taxon>
        <taxon>Glomeromycotina</taxon>
        <taxon>Glomeromycetes</taxon>
        <taxon>Diversisporales</taxon>
        <taxon>Gigasporaceae</taxon>
        <taxon>Dentiscutata</taxon>
    </lineage>
</organism>
<proteinExistence type="predicted"/>
<dbReference type="EMBL" id="CAJVPY010071172">
    <property type="protein sequence ID" value="CAG8828302.1"/>
    <property type="molecule type" value="Genomic_DNA"/>
</dbReference>
<reference evidence="1" key="1">
    <citation type="submission" date="2021-06" db="EMBL/GenBank/DDBJ databases">
        <authorList>
            <person name="Kallberg Y."/>
            <person name="Tangrot J."/>
            <person name="Rosling A."/>
        </authorList>
    </citation>
    <scope>NUCLEOTIDE SEQUENCE</scope>
    <source>
        <strain evidence="1">MA453B</strain>
    </source>
</reference>
<accession>A0A9N9PCB3</accession>
<evidence type="ECO:0000313" key="2">
    <source>
        <dbReference type="Proteomes" id="UP000789405"/>
    </source>
</evidence>
<keyword evidence="2" id="KW-1185">Reference proteome</keyword>
<evidence type="ECO:0000313" key="1">
    <source>
        <dbReference type="EMBL" id="CAG8828302.1"/>
    </source>
</evidence>